<dbReference type="HAMAP" id="MF_00645">
    <property type="entry name" value="AMMECR1"/>
    <property type="match status" value="1"/>
</dbReference>
<dbReference type="AlphaFoldDB" id="A0A7C2VNE5"/>
<dbReference type="InterPro" id="IPR002733">
    <property type="entry name" value="AMMECR1_domain"/>
</dbReference>
<comment type="caution">
    <text evidence="3">The sequence shown here is derived from an EMBL/GenBank/DDBJ whole genome shotgun (WGS) entry which is preliminary data.</text>
</comment>
<dbReference type="InterPro" id="IPR027485">
    <property type="entry name" value="AMMECR1_N"/>
</dbReference>
<sequence length="209" mass="24404">MQNMKQIEPEELTLEDGRILVKKARESVEKAFIYEEAKINDVPEKLRRPGAAFVTINIIKNRKKELRGCIGYVKPVYPLIQTVIEVAREAAFNDPRFPPLQRREYPFTHFEVSVLSGMRELPRDPEERLKSIVMGKMGLMVVRGIFSGLLLPQVPIEEGWDKETFLEYTCYKAGLEGSCWKDEKTEFYYFVARVFEEKYPFGEIIEKEL</sequence>
<dbReference type="PROSITE" id="PS51112">
    <property type="entry name" value="AMMECR1"/>
    <property type="match status" value="1"/>
</dbReference>
<proteinExistence type="inferred from homology"/>
<organism evidence="3">
    <name type="scientific">Fervidicoccus fontis</name>
    <dbReference type="NCBI Taxonomy" id="683846"/>
    <lineage>
        <taxon>Archaea</taxon>
        <taxon>Thermoproteota</taxon>
        <taxon>Thermoprotei</taxon>
        <taxon>Fervidicoccales</taxon>
        <taxon>Fervidicoccaceae</taxon>
        <taxon>Fervidicoccus</taxon>
    </lineage>
</organism>
<name>A0A7C2VNE5_9CREN</name>
<dbReference type="EMBL" id="DSFH01000035">
    <property type="protein sequence ID" value="HEW63821.1"/>
    <property type="molecule type" value="Genomic_DNA"/>
</dbReference>
<dbReference type="InterPro" id="IPR036071">
    <property type="entry name" value="AMMECR1_dom_sf"/>
</dbReference>
<dbReference type="SUPFAM" id="SSF143447">
    <property type="entry name" value="AMMECR1-like"/>
    <property type="match status" value="1"/>
</dbReference>
<dbReference type="Proteomes" id="UP000886076">
    <property type="component" value="Unassembled WGS sequence"/>
</dbReference>
<gene>
    <name evidence="3" type="primary">amrA</name>
    <name evidence="3" type="ORF">ENO39_02010</name>
</gene>
<evidence type="ECO:0000259" key="2">
    <source>
        <dbReference type="PROSITE" id="PS51112"/>
    </source>
</evidence>
<dbReference type="NCBIfam" id="TIGR00296">
    <property type="entry name" value="TIGR00296 family protein"/>
    <property type="match status" value="1"/>
</dbReference>
<evidence type="ECO:0000313" key="3">
    <source>
        <dbReference type="EMBL" id="HEW63821.1"/>
    </source>
</evidence>
<dbReference type="PANTHER" id="PTHR13016">
    <property type="entry name" value="AMMECR1 HOMOLOG"/>
    <property type="match status" value="1"/>
</dbReference>
<evidence type="ECO:0000256" key="1">
    <source>
        <dbReference type="HAMAP-Rule" id="MF_00645"/>
    </source>
</evidence>
<dbReference type="InterPro" id="IPR023473">
    <property type="entry name" value="AMMECR1"/>
</dbReference>
<dbReference type="InterPro" id="IPR023472">
    <property type="entry name" value="Uncharacterised_MJ0810"/>
</dbReference>
<dbReference type="Pfam" id="PF01871">
    <property type="entry name" value="AMMECR1"/>
    <property type="match status" value="1"/>
</dbReference>
<dbReference type="Gene3D" id="3.30.700.20">
    <property type="entry name" value="Hypothetical protein ph0010, domain 1"/>
    <property type="match status" value="1"/>
</dbReference>
<dbReference type="PANTHER" id="PTHR13016:SF0">
    <property type="entry name" value="AMME SYNDROME CANDIDATE GENE 1 PROTEIN"/>
    <property type="match status" value="1"/>
</dbReference>
<dbReference type="NCBIfam" id="TIGR04335">
    <property type="entry name" value="AmmeMemoSam_A"/>
    <property type="match status" value="1"/>
</dbReference>
<accession>A0A7C2VNE5</accession>
<dbReference type="Gene3D" id="3.30.1490.150">
    <property type="entry name" value="Hypothetical protein ph0010, domain 2"/>
    <property type="match status" value="1"/>
</dbReference>
<protein>
    <recommendedName>
        <fullName evidence="1">Protein ENO39_02010</fullName>
    </recommendedName>
</protein>
<feature type="domain" description="AMMECR1" evidence="2">
    <location>
        <begin position="15"/>
        <end position="206"/>
    </location>
</feature>
<dbReference type="InterPro" id="IPR027623">
    <property type="entry name" value="AmmeMemoSam_A"/>
</dbReference>
<reference evidence="3" key="1">
    <citation type="journal article" date="2020" name="mSystems">
        <title>Genome- and Community-Level Interaction Insights into Carbon Utilization and Element Cycling Functions of Hydrothermarchaeota in Hydrothermal Sediment.</title>
        <authorList>
            <person name="Zhou Z."/>
            <person name="Liu Y."/>
            <person name="Xu W."/>
            <person name="Pan J."/>
            <person name="Luo Z.H."/>
            <person name="Li M."/>
        </authorList>
    </citation>
    <scope>NUCLEOTIDE SEQUENCE [LARGE SCALE GENOMIC DNA]</scope>
    <source>
        <strain evidence="3">SpSt-1261</strain>
    </source>
</reference>